<organism evidence="2">
    <name type="scientific">uncultured Caudovirales phage</name>
    <dbReference type="NCBI Taxonomy" id="2100421"/>
    <lineage>
        <taxon>Viruses</taxon>
        <taxon>Duplodnaviria</taxon>
        <taxon>Heunggongvirae</taxon>
        <taxon>Uroviricota</taxon>
        <taxon>Caudoviricetes</taxon>
        <taxon>Peduoviridae</taxon>
        <taxon>Maltschvirus</taxon>
        <taxon>Maltschvirus maltsch</taxon>
    </lineage>
</organism>
<feature type="compositionally biased region" description="Polar residues" evidence="1">
    <location>
        <begin position="211"/>
        <end position="220"/>
    </location>
</feature>
<feature type="region of interest" description="Disordered" evidence="1">
    <location>
        <begin position="209"/>
        <end position="244"/>
    </location>
</feature>
<proteinExistence type="predicted"/>
<feature type="region of interest" description="Disordered" evidence="1">
    <location>
        <begin position="1"/>
        <end position="84"/>
    </location>
</feature>
<gene>
    <name evidence="2" type="ORF">UFOVP1009_13</name>
</gene>
<evidence type="ECO:0000256" key="1">
    <source>
        <dbReference type="SAM" id="MobiDB-lite"/>
    </source>
</evidence>
<accession>A0A6J5Q0R7</accession>
<protein>
    <submittedName>
        <fullName evidence="2">Uncharacterized protein</fullName>
    </submittedName>
</protein>
<reference evidence="2" key="1">
    <citation type="submission" date="2020-05" db="EMBL/GenBank/DDBJ databases">
        <authorList>
            <person name="Chiriac C."/>
            <person name="Salcher M."/>
            <person name="Ghai R."/>
            <person name="Kavagutti S V."/>
        </authorList>
    </citation>
    <scope>NUCLEOTIDE SEQUENCE</scope>
</reference>
<dbReference type="EMBL" id="LR796957">
    <property type="protein sequence ID" value="CAB4177910.1"/>
    <property type="molecule type" value="Genomic_DNA"/>
</dbReference>
<name>A0A6J5Q0R7_9CAUD</name>
<sequence>MAIDDNGSGTTISDILGDMVAQMGGTPRQNSVKFNDVNEDHDDQDEDSDQEDVPSGKKPENYGIRMSKMKNQRDSERSARQKAEAELSLLKSKFSENENSKILTDEEELLSTFTDNEKIIYQKAKEALVKLENVTGTVGKISQEKVSDSLSKRAEIFFEDNPSISKNREEVESDMVNYLSNKPEMRTLLIGGEMSMSAVYGAMMGDKVKSTSKNSASPNSGRVFGDKRSSGFGGGLGEDNDSGSEIFNKSISILRDKNSRNKSDAVKAGIEKFLAPQLLGHIRK</sequence>
<evidence type="ECO:0000313" key="2">
    <source>
        <dbReference type="EMBL" id="CAB4177910.1"/>
    </source>
</evidence>
<feature type="compositionally biased region" description="Acidic residues" evidence="1">
    <location>
        <begin position="37"/>
        <end position="52"/>
    </location>
</feature>
<feature type="compositionally biased region" description="Basic and acidic residues" evidence="1">
    <location>
        <begin position="71"/>
        <end position="84"/>
    </location>
</feature>